<sequence>MDVFAFRVFDMRDRFPAPFPTALSALEALYSDKASMSELTGEILAYDLECREFKIPEQFFIQKVPRFKNQEEAREWLKERDSMSEDPNVRRLCGIIVANPNDSFEKQLQDAMAFQDAILIRDKPLSLIAGEIENWLANQSPSAFSANTLRKDYVSAAYQEIWQVLLKCDQSALEKVVEFREHAQVSDSLPEPISINDFVIRILIDPKYRPEPLKIAFICDEKASGELLKIVCNTMSKVLLVTLFSTSKEGLELFNKQQKLSVDQTESIVGLCLIWSQMMDFYGNKSEYTTQWLTRVKTPLGGHIPIVLMRSAFGRDAVQALLDRLAHGDLS</sequence>
<name>A0ABT7T1Q8_9ALTE</name>
<keyword evidence="3" id="KW-1185">Reference proteome</keyword>
<organism evidence="2 3">
    <name type="scientific">Alteromonas arenosi</name>
    <dbReference type="NCBI Taxonomy" id="3055817"/>
    <lineage>
        <taxon>Bacteria</taxon>
        <taxon>Pseudomonadati</taxon>
        <taxon>Pseudomonadota</taxon>
        <taxon>Gammaproteobacteria</taxon>
        <taxon>Alteromonadales</taxon>
        <taxon>Alteromonadaceae</taxon>
        <taxon>Alteromonas/Salinimonas group</taxon>
        <taxon>Alteromonas</taxon>
    </lineage>
</organism>
<comment type="caution">
    <text evidence="2">The sequence shown here is derived from an EMBL/GenBank/DDBJ whole genome shotgun (WGS) entry which is preliminary data.</text>
</comment>
<gene>
    <name evidence="2" type="ORF">QTP81_16255</name>
</gene>
<protein>
    <submittedName>
        <fullName evidence="2">MbcA/ParS/Xre antitoxin family protein</fullName>
    </submittedName>
</protein>
<dbReference type="Proteomes" id="UP001234343">
    <property type="component" value="Unassembled WGS sequence"/>
</dbReference>
<reference evidence="2 3" key="1">
    <citation type="submission" date="2023-06" db="EMBL/GenBank/DDBJ databases">
        <title>Alteromonas sp. ASW11-36 isolated from intertidal sand.</title>
        <authorList>
            <person name="Li Y."/>
        </authorList>
    </citation>
    <scope>NUCLEOTIDE SEQUENCE [LARGE SCALE GENOMIC DNA]</scope>
    <source>
        <strain evidence="2 3">ASW11-36</strain>
    </source>
</reference>
<dbReference type="Pfam" id="PF09722">
    <property type="entry name" value="Xre_MbcA_ParS_C"/>
    <property type="match status" value="1"/>
</dbReference>
<proteinExistence type="predicted"/>
<dbReference type="RefSeq" id="WP_289366938.1">
    <property type="nucleotide sequence ID" value="NZ_JAUCBP010000013.1"/>
</dbReference>
<accession>A0ABT7T1Q8</accession>
<dbReference type="InterPro" id="IPR024467">
    <property type="entry name" value="Xre/MbcA/ParS-like_toxin-bd"/>
</dbReference>
<evidence type="ECO:0000313" key="3">
    <source>
        <dbReference type="Proteomes" id="UP001234343"/>
    </source>
</evidence>
<feature type="domain" description="Antitoxin Xre/MbcA/ParS-like toxin-binding" evidence="1">
    <location>
        <begin position="283"/>
        <end position="328"/>
    </location>
</feature>
<evidence type="ECO:0000313" key="2">
    <source>
        <dbReference type="EMBL" id="MDM7862159.1"/>
    </source>
</evidence>
<evidence type="ECO:0000259" key="1">
    <source>
        <dbReference type="Pfam" id="PF09722"/>
    </source>
</evidence>
<dbReference type="EMBL" id="JAUCBP010000013">
    <property type="protein sequence ID" value="MDM7862159.1"/>
    <property type="molecule type" value="Genomic_DNA"/>
</dbReference>